<feature type="chain" id="PRO_5046352492" evidence="1">
    <location>
        <begin position="39"/>
        <end position="343"/>
    </location>
</feature>
<dbReference type="EMBL" id="JAUSQU010000001">
    <property type="protein sequence ID" value="MDP9849276.1"/>
    <property type="molecule type" value="Genomic_DNA"/>
</dbReference>
<reference evidence="3 4" key="1">
    <citation type="submission" date="2023-07" db="EMBL/GenBank/DDBJ databases">
        <title>Sequencing the genomes of 1000 actinobacteria strains.</title>
        <authorList>
            <person name="Klenk H.-P."/>
        </authorList>
    </citation>
    <scope>NUCLEOTIDE SEQUENCE [LARGE SCALE GENOMIC DNA]</scope>
    <source>
        <strain evidence="3 4">DSM 46740</strain>
    </source>
</reference>
<evidence type="ECO:0000256" key="1">
    <source>
        <dbReference type="SAM" id="SignalP"/>
    </source>
</evidence>
<sequence length="343" mass="34458">MHSTIRFVTPSWRRTLAALCTLLTAVALTGLTALPAHAAAQTFAYITNYDSDSVSVIDTATNTVTATIAVGGHPAGAAVSLDGTRVYVANANVGSGSVSVVDTATNAVTATIAVGVNPRGATISPDGTRLYVTNTGSGSVSVIDTATNTVTATIAVNRPGGVGVTPDGTRAYVTNSNLDTVSVIDTATNTVTETMTGLGLWPFAVVFVEVGTATSADIDVNLGAQPRLGLLVPYLTYTLTARNTGPGAVTSATLTATLPPGKKATNLAAGCVTTPGTVTCTYGAIAGGASVGKTFRVPLRLLSLGKVKVTGARTTSAPADPNPANDHDGATCTVISFLLVTCR</sequence>
<dbReference type="PANTHER" id="PTHR47197">
    <property type="entry name" value="PROTEIN NIRF"/>
    <property type="match status" value="1"/>
</dbReference>
<gene>
    <name evidence="3" type="ORF">J2853_008487</name>
</gene>
<evidence type="ECO:0000313" key="4">
    <source>
        <dbReference type="Proteomes" id="UP001225356"/>
    </source>
</evidence>
<protein>
    <submittedName>
        <fullName evidence="3">YVTN family beta-propeller protein</fullName>
    </submittedName>
</protein>
<evidence type="ECO:0000259" key="2">
    <source>
        <dbReference type="Pfam" id="PF01345"/>
    </source>
</evidence>
<dbReference type="Pfam" id="PF10282">
    <property type="entry name" value="Lactonase"/>
    <property type="match status" value="1"/>
</dbReference>
<dbReference type="PANTHER" id="PTHR47197:SF3">
    <property type="entry name" value="DIHYDRO-HEME D1 DEHYDROGENASE"/>
    <property type="match status" value="1"/>
</dbReference>
<dbReference type="Pfam" id="PF01345">
    <property type="entry name" value="DUF11"/>
    <property type="match status" value="1"/>
</dbReference>
<dbReference type="InterPro" id="IPR011964">
    <property type="entry name" value="YVTN_b-propeller_repeat"/>
</dbReference>
<dbReference type="RefSeq" id="WP_307567043.1">
    <property type="nucleotide sequence ID" value="NZ_JAUSQU010000001.1"/>
</dbReference>
<dbReference type="InterPro" id="IPR011048">
    <property type="entry name" value="Haem_d1_sf"/>
</dbReference>
<dbReference type="InterPro" id="IPR001434">
    <property type="entry name" value="OmcB-like_DUF11"/>
</dbReference>
<feature type="signal peptide" evidence="1">
    <location>
        <begin position="1"/>
        <end position="38"/>
    </location>
</feature>
<evidence type="ECO:0000313" key="3">
    <source>
        <dbReference type="EMBL" id="MDP9849276.1"/>
    </source>
</evidence>
<comment type="caution">
    <text evidence="3">The sequence shown here is derived from an EMBL/GenBank/DDBJ whole genome shotgun (WGS) entry which is preliminary data.</text>
</comment>
<dbReference type="InterPro" id="IPR019405">
    <property type="entry name" value="Lactonase_7-beta_prop"/>
</dbReference>
<dbReference type="Proteomes" id="UP001225356">
    <property type="component" value="Unassembled WGS sequence"/>
</dbReference>
<dbReference type="InterPro" id="IPR015943">
    <property type="entry name" value="WD40/YVTN_repeat-like_dom_sf"/>
</dbReference>
<dbReference type="InterPro" id="IPR051200">
    <property type="entry name" value="Host-pathogen_enzymatic-act"/>
</dbReference>
<accession>A0ABT9QS85</accession>
<dbReference type="Gene3D" id="2.130.10.10">
    <property type="entry name" value="YVTN repeat-like/Quinoprotein amine dehydrogenase"/>
    <property type="match status" value="1"/>
</dbReference>
<keyword evidence="4" id="KW-1185">Reference proteome</keyword>
<proteinExistence type="predicted"/>
<organism evidence="3 4">
    <name type="scientific">Streptosporangium lutulentum</name>
    <dbReference type="NCBI Taxonomy" id="1461250"/>
    <lineage>
        <taxon>Bacteria</taxon>
        <taxon>Bacillati</taxon>
        <taxon>Actinomycetota</taxon>
        <taxon>Actinomycetes</taxon>
        <taxon>Streptosporangiales</taxon>
        <taxon>Streptosporangiaceae</taxon>
        <taxon>Streptosporangium</taxon>
    </lineage>
</organism>
<name>A0ABT9QS85_9ACTN</name>
<feature type="domain" description="DUF11" evidence="2">
    <location>
        <begin position="235"/>
        <end position="331"/>
    </location>
</feature>
<dbReference type="SUPFAM" id="SSF51004">
    <property type="entry name" value="C-terminal (heme d1) domain of cytochrome cd1-nitrite reductase"/>
    <property type="match status" value="1"/>
</dbReference>
<dbReference type="NCBIfam" id="TIGR02276">
    <property type="entry name" value="beta_rpt_yvtn"/>
    <property type="match status" value="4"/>
</dbReference>
<keyword evidence="1" id="KW-0732">Signal</keyword>